<dbReference type="RefSeq" id="WP_146202270.1">
    <property type="nucleotide sequence ID" value="NZ_QGDT01000005.1"/>
</dbReference>
<dbReference type="Gene3D" id="1.50.10.20">
    <property type="match status" value="1"/>
</dbReference>
<keyword evidence="4" id="KW-1185">Reference proteome</keyword>
<evidence type="ECO:0000259" key="2">
    <source>
        <dbReference type="Pfam" id="PF03190"/>
    </source>
</evidence>
<dbReference type="InterPro" id="IPR008928">
    <property type="entry name" value="6-hairpin_glycosidase_sf"/>
</dbReference>
<feature type="signal peptide" evidence="1">
    <location>
        <begin position="1"/>
        <end position="22"/>
    </location>
</feature>
<protein>
    <recommendedName>
        <fullName evidence="2">Spermatogenesis-associated protein 20-like TRX domain-containing protein</fullName>
    </recommendedName>
</protein>
<dbReference type="Gene3D" id="3.40.30.10">
    <property type="entry name" value="Glutaredoxin"/>
    <property type="match status" value="1"/>
</dbReference>
<feature type="chain" id="PRO_5016425411" description="Spermatogenesis-associated protein 20-like TRX domain-containing protein" evidence="1">
    <location>
        <begin position="23"/>
        <end position="695"/>
    </location>
</feature>
<dbReference type="PANTHER" id="PTHR42899">
    <property type="entry name" value="SPERMATOGENESIS-ASSOCIATED PROTEIN 20"/>
    <property type="match status" value="1"/>
</dbReference>
<feature type="domain" description="Spermatogenesis-associated protein 20-like TRX" evidence="2">
    <location>
        <begin position="33"/>
        <end position="186"/>
    </location>
</feature>
<dbReference type="OrthoDB" id="9762614at2"/>
<organism evidence="3 4">
    <name type="scientific">Dyadobacter jejuensis</name>
    <dbReference type="NCBI Taxonomy" id="1082580"/>
    <lineage>
        <taxon>Bacteria</taxon>
        <taxon>Pseudomonadati</taxon>
        <taxon>Bacteroidota</taxon>
        <taxon>Cytophagia</taxon>
        <taxon>Cytophagales</taxon>
        <taxon>Spirosomataceae</taxon>
        <taxon>Dyadobacter</taxon>
    </lineage>
</organism>
<gene>
    <name evidence="3" type="ORF">CLV98_105160</name>
</gene>
<dbReference type="Proteomes" id="UP000245880">
    <property type="component" value="Unassembled WGS sequence"/>
</dbReference>
<dbReference type="AlphaFoldDB" id="A0A316AMF8"/>
<comment type="caution">
    <text evidence="3">The sequence shown here is derived from an EMBL/GenBank/DDBJ whole genome shotgun (WGS) entry which is preliminary data.</text>
</comment>
<dbReference type="PANTHER" id="PTHR42899:SF1">
    <property type="entry name" value="SPERMATOGENESIS-ASSOCIATED PROTEIN 20"/>
    <property type="match status" value="1"/>
</dbReference>
<keyword evidence="1" id="KW-0732">Signal</keyword>
<name>A0A316AMF8_9BACT</name>
<dbReference type="SUPFAM" id="SSF48208">
    <property type="entry name" value="Six-hairpin glycosidases"/>
    <property type="match status" value="1"/>
</dbReference>
<evidence type="ECO:0000256" key="1">
    <source>
        <dbReference type="SAM" id="SignalP"/>
    </source>
</evidence>
<dbReference type="Pfam" id="PF03190">
    <property type="entry name" value="Thioredox_DsbH"/>
    <property type="match status" value="1"/>
</dbReference>
<sequence>MTSNIRYTLLNLLLIVALYACSSSEKTSGDGSNRLKDATSPYLIGHADNPVDWYEWGEEALEKARKENKPLIISIGYASCHWCHVMEEETFMDTAVARYMNEHFVSIKVDREERPDLDEIYLNAAQLINGEGGWPLNAFALPSGKPFYAGTYFTTKQWLGMLQNIHDAYQNDFEKIRQQSENLTAEIVKIQSGTQENLEGQVHQKDLLEGLKDSLIQGYDRQFGGVKGAPKFPMPLHWEFLLQQAYLDKDKQVASAVEHTLDQMAAAGIYDQLGGGFCRYATDRAWDVPHFEKMLYDNGMLVSLYAHAFQYSQMESYRQVLEETLRWVAREMTHAEGGFYSSKNADSEGEEGKFYVWDRKAIEEALTAEEYAVLSQYYDLQIPGKGEHGRIILAKKKAVKPGRLEGNTLVESAKTKLFNLRSKRIHPSTDDKILTSWNALMMKGYIDAYMAMGTRAYLDAALKNAEFIEKNMRTTGGGLYRNYRKGKAGHQGFLDDYAYLADAYLSLYQATFDIQWLHKAEALVEQLDAYFADDASPFYRFAPVQKTSLVESVPLADQVLPSPNAVVARVKHQLGELLYKENYILEAAEMMKAMIPRMQQGGSFYSSWAYLANMQYRGLHAVAIVGDDAPVLQGQLQRHYLPTAIFAGGATENLPLLESKYHKGQTVIYVCKNKICKRPTTEVSDALGILLFNNY</sequence>
<dbReference type="PROSITE" id="PS51257">
    <property type="entry name" value="PROKAR_LIPOPROTEIN"/>
    <property type="match status" value="1"/>
</dbReference>
<accession>A0A316AMF8</accession>
<dbReference type="CDD" id="cd02955">
    <property type="entry name" value="SSP411"/>
    <property type="match status" value="1"/>
</dbReference>
<dbReference type="GO" id="GO:0005975">
    <property type="term" value="P:carbohydrate metabolic process"/>
    <property type="evidence" value="ECO:0007669"/>
    <property type="project" value="InterPro"/>
</dbReference>
<evidence type="ECO:0000313" key="3">
    <source>
        <dbReference type="EMBL" id="PWJ57980.1"/>
    </source>
</evidence>
<dbReference type="EMBL" id="QGDT01000005">
    <property type="protein sequence ID" value="PWJ57980.1"/>
    <property type="molecule type" value="Genomic_DNA"/>
</dbReference>
<dbReference type="InterPro" id="IPR036249">
    <property type="entry name" value="Thioredoxin-like_sf"/>
</dbReference>
<proteinExistence type="predicted"/>
<evidence type="ECO:0000313" key="4">
    <source>
        <dbReference type="Proteomes" id="UP000245880"/>
    </source>
</evidence>
<reference evidence="3 4" key="1">
    <citation type="submission" date="2018-03" db="EMBL/GenBank/DDBJ databases">
        <title>Genomic Encyclopedia of Archaeal and Bacterial Type Strains, Phase II (KMG-II): from individual species to whole genera.</title>
        <authorList>
            <person name="Goeker M."/>
        </authorList>
    </citation>
    <scope>NUCLEOTIDE SEQUENCE [LARGE SCALE GENOMIC DNA]</scope>
    <source>
        <strain evidence="3 4">DSM 100346</strain>
    </source>
</reference>
<dbReference type="PIRSF" id="PIRSF006402">
    <property type="entry name" value="UCP006402_thioredoxin"/>
    <property type="match status" value="1"/>
</dbReference>
<dbReference type="InterPro" id="IPR024705">
    <property type="entry name" value="Ssp411"/>
</dbReference>
<dbReference type="SUPFAM" id="SSF52833">
    <property type="entry name" value="Thioredoxin-like"/>
    <property type="match status" value="1"/>
</dbReference>
<dbReference type="InterPro" id="IPR004879">
    <property type="entry name" value="Ssp411-like_TRX"/>
</dbReference>